<evidence type="ECO:0000313" key="1">
    <source>
        <dbReference type="EMBL" id="OGF41889.1"/>
    </source>
</evidence>
<proteinExistence type="predicted"/>
<dbReference type="EMBL" id="MFGO01000003">
    <property type="protein sequence ID" value="OGF41889.1"/>
    <property type="molecule type" value="Genomic_DNA"/>
</dbReference>
<dbReference type="AlphaFoldDB" id="A0A1F5TSS2"/>
<protein>
    <submittedName>
        <fullName evidence="1">Uncharacterized protein</fullName>
    </submittedName>
</protein>
<reference evidence="1 2" key="1">
    <citation type="journal article" date="2016" name="Nat. Commun.">
        <title>Thousands of microbial genomes shed light on interconnected biogeochemical processes in an aquifer system.</title>
        <authorList>
            <person name="Anantharaman K."/>
            <person name="Brown C.T."/>
            <person name="Hug L.A."/>
            <person name="Sharon I."/>
            <person name="Castelle C.J."/>
            <person name="Probst A.J."/>
            <person name="Thomas B.C."/>
            <person name="Singh A."/>
            <person name="Wilkins M.J."/>
            <person name="Karaoz U."/>
            <person name="Brodie E.L."/>
            <person name="Williams K.H."/>
            <person name="Hubbard S.S."/>
            <person name="Banfield J.F."/>
        </authorList>
    </citation>
    <scope>NUCLEOTIDE SEQUENCE [LARGE SCALE GENOMIC DNA]</scope>
</reference>
<accession>A0A1F5TSS2</accession>
<organism evidence="1 2">
    <name type="scientific">Candidatus Falkowbacteria bacterium RIFOXYD2_FULL_34_120</name>
    <dbReference type="NCBI Taxonomy" id="1798007"/>
    <lineage>
        <taxon>Bacteria</taxon>
        <taxon>Candidatus Falkowiibacteriota</taxon>
    </lineage>
</organism>
<gene>
    <name evidence="1" type="ORF">A2531_00830</name>
</gene>
<sequence>MTQYATVEVFFSAEEFTKLKNYEKAKGYNAGNAERPIRMFVPIYQIKEIKRGEESKIIFFVE</sequence>
<comment type="caution">
    <text evidence="1">The sequence shown here is derived from an EMBL/GenBank/DDBJ whole genome shotgun (WGS) entry which is preliminary data.</text>
</comment>
<evidence type="ECO:0000313" key="2">
    <source>
        <dbReference type="Proteomes" id="UP000177579"/>
    </source>
</evidence>
<dbReference type="Proteomes" id="UP000177579">
    <property type="component" value="Unassembled WGS sequence"/>
</dbReference>
<name>A0A1F5TSS2_9BACT</name>